<dbReference type="InterPro" id="IPR009959">
    <property type="entry name" value="Cyclase_SnoaL-like"/>
</dbReference>
<comment type="caution">
    <text evidence="1">The sequence shown here is derived from an EMBL/GenBank/DDBJ whole genome shotgun (WGS) entry which is preliminary data.</text>
</comment>
<dbReference type="InterPro" id="IPR032710">
    <property type="entry name" value="NTF2-like_dom_sf"/>
</dbReference>
<organism evidence="1 2">
    <name type="scientific">Leucocoprinus birnbaumii</name>
    <dbReference type="NCBI Taxonomy" id="56174"/>
    <lineage>
        <taxon>Eukaryota</taxon>
        <taxon>Fungi</taxon>
        <taxon>Dikarya</taxon>
        <taxon>Basidiomycota</taxon>
        <taxon>Agaricomycotina</taxon>
        <taxon>Agaricomycetes</taxon>
        <taxon>Agaricomycetidae</taxon>
        <taxon>Agaricales</taxon>
        <taxon>Agaricineae</taxon>
        <taxon>Agaricaceae</taxon>
        <taxon>Leucocoprinus</taxon>
    </lineage>
</organism>
<reference evidence="1" key="1">
    <citation type="submission" date="2022-07" db="EMBL/GenBank/DDBJ databases">
        <title>Genome Sequence of Leucocoprinus birnbaumii.</title>
        <authorList>
            <person name="Buettner E."/>
        </authorList>
    </citation>
    <scope>NUCLEOTIDE SEQUENCE</scope>
    <source>
        <strain evidence="1">VT141</strain>
    </source>
</reference>
<evidence type="ECO:0000313" key="2">
    <source>
        <dbReference type="Proteomes" id="UP001213000"/>
    </source>
</evidence>
<dbReference type="PANTHER" id="PTHR38436">
    <property type="entry name" value="POLYKETIDE CYCLASE SNOAL-LIKE DOMAIN"/>
    <property type="match status" value="1"/>
</dbReference>
<dbReference type="Gene3D" id="3.10.450.50">
    <property type="match status" value="1"/>
</dbReference>
<evidence type="ECO:0008006" key="3">
    <source>
        <dbReference type="Google" id="ProtNLM"/>
    </source>
</evidence>
<dbReference type="AlphaFoldDB" id="A0AAD5YQQ5"/>
<dbReference type="PANTHER" id="PTHR38436:SF3">
    <property type="entry name" value="CARBOXYMETHYLENEBUTENOLIDASE-RELATED"/>
    <property type="match status" value="1"/>
</dbReference>
<name>A0AAD5YQQ5_9AGAR</name>
<protein>
    <recommendedName>
        <fullName evidence="3">Carboxymethylenebutenolidase</fullName>
    </recommendedName>
</protein>
<dbReference type="GO" id="GO:0030638">
    <property type="term" value="P:polyketide metabolic process"/>
    <property type="evidence" value="ECO:0007669"/>
    <property type="project" value="InterPro"/>
</dbReference>
<keyword evidence="2" id="KW-1185">Reference proteome</keyword>
<dbReference type="SUPFAM" id="SSF54427">
    <property type="entry name" value="NTF2-like"/>
    <property type="match status" value="1"/>
</dbReference>
<proteinExistence type="predicted"/>
<evidence type="ECO:0000313" key="1">
    <source>
        <dbReference type="EMBL" id="KAJ3566964.1"/>
    </source>
</evidence>
<dbReference type="EMBL" id="JANIEX010000446">
    <property type="protein sequence ID" value="KAJ3566964.1"/>
    <property type="molecule type" value="Genomic_DNA"/>
</dbReference>
<gene>
    <name evidence="1" type="ORF">NP233_g6663</name>
</gene>
<accession>A0AAD5YQQ5</accession>
<dbReference type="Proteomes" id="UP001213000">
    <property type="component" value="Unassembled WGS sequence"/>
</dbReference>
<sequence>MTLIVTRLVTDSTSHSCITDYSKTILPRNHLSLINHDILKPSSGSSSAIMAPKVYDPNSENEQAPALPSAPLITLTSNIVIQPPLTRRGIGPGVVLFLPDALSLNARKGPQPLDPQPIQKWAEEGFAVAGVTSSATKDSRQDSVIATLKQAIEGLLQLKELDTKDKFAVIVYGDDPFIVDTVLSSDGLAIACLVSYGTSSGISSPNTNLPTLLHLLKKSEAPANSTIHSYTVQSQNFVLPHSAEYDAGNASLAHSRTLVFLRKWLGGPHFDLEAIWDEHCYFEFEVRSVAKTMATMVQEPYVNHIPTMTGGIGRTALTNFYRDHFIFSNPDDSNLQVISRTVGADRIVDEFIFNTTHDRTVDWLMPGVPPTGKKLAIPMMAVVNVRGDRLYNEHIWWDQATALRQAGILPTHVPFLAPDNSSATLRLPVSGVESAHMLLDESNGTSNEMLGDDWGVQK</sequence>